<dbReference type="SUPFAM" id="SSF55486">
    <property type="entry name" value="Metalloproteases ('zincins'), catalytic domain"/>
    <property type="match status" value="1"/>
</dbReference>
<comment type="cofactor">
    <cofactor evidence="7">
        <name>Zn(2+)</name>
        <dbReference type="ChEBI" id="CHEBI:29105"/>
    </cofactor>
    <text evidence="7">Binds 1 zinc ion.</text>
</comment>
<sequence>MIDLDNQTSLAVDLEALEKIADTLSTKEVELIITDDKTMQELNAEHRGKNKVTDVLSFPMETPFTEQSIFGMPLGSIIIAESFVKEKAVEFGHTVQDELSLLFIHGMLHLLGFDHEKDEGEMRIREKEIIEEFDLPNSLIVRTEES</sequence>
<dbReference type="Pfam" id="PF02130">
    <property type="entry name" value="YbeY"/>
    <property type="match status" value="1"/>
</dbReference>
<dbReference type="InterPro" id="IPR002036">
    <property type="entry name" value="YbeY"/>
</dbReference>
<evidence type="ECO:0000313" key="8">
    <source>
        <dbReference type="EMBL" id="MDM5264332.1"/>
    </source>
</evidence>
<keyword evidence="7" id="KW-0963">Cytoplasm</keyword>
<dbReference type="PROSITE" id="PS01306">
    <property type="entry name" value="UPF0054"/>
    <property type="match status" value="1"/>
</dbReference>
<keyword evidence="7" id="KW-0698">rRNA processing</keyword>
<evidence type="ECO:0000256" key="2">
    <source>
        <dbReference type="ARBA" id="ARBA00022722"/>
    </source>
</evidence>
<keyword evidence="2 7" id="KW-0540">Nuclease</keyword>
<name>A0ABT7QTD2_9BACT</name>
<dbReference type="PANTHER" id="PTHR46986:SF1">
    <property type="entry name" value="ENDORIBONUCLEASE YBEY, CHLOROPLASTIC"/>
    <property type="match status" value="1"/>
</dbReference>
<dbReference type="PANTHER" id="PTHR46986">
    <property type="entry name" value="ENDORIBONUCLEASE YBEY, CHLOROPLASTIC"/>
    <property type="match status" value="1"/>
</dbReference>
<evidence type="ECO:0000256" key="1">
    <source>
        <dbReference type="ARBA" id="ARBA00010875"/>
    </source>
</evidence>
<feature type="binding site" evidence="7">
    <location>
        <position position="109"/>
    </location>
    <ligand>
        <name>Zn(2+)</name>
        <dbReference type="ChEBI" id="CHEBI:29105"/>
        <note>catalytic</note>
    </ligand>
</feature>
<evidence type="ECO:0000256" key="4">
    <source>
        <dbReference type="ARBA" id="ARBA00022759"/>
    </source>
</evidence>
<comment type="function">
    <text evidence="7">Single strand-specific metallo-endoribonuclease involved in late-stage 70S ribosome quality control and in maturation of the 3' terminus of the 16S rRNA.</text>
</comment>
<keyword evidence="3 7" id="KW-0479">Metal-binding</keyword>
<dbReference type="RefSeq" id="WP_289402232.1">
    <property type="nucleotide sequence ID" value="NZ_JAQIBC010000007.1"/>
</dbReference>
<dbReference type="HAMAP" id="MF_00009">
    <property type="entry name" value="Endoribonucl_YbeY"/>
    <property type="match status" value="1"/>
</dbReference>
<feature type="binding site" evidence="7">
    <location>
        <position position="105"/>
    </location>
    <ligand>
        <name>Zn(2+)</name>
        <dbReference type="ChEBI" id="CHEBI:29105"/>
        <note>catalytic</note>
    </ligand>
</feature>
<dbReference type="Proteomes" id="UP001169066">
    <property type="component" value="Unassembled WGS sequence"/>
</dbReference>
<dbReference type="InterPro" id="IPR023091">
    <property type="entry name" value="MetalPrtase_cat_dom_sf_prd"/>
</dbReference>
<organism evidence="8 9">
    <name type="scientific">Sulfurovum xiamenensis</name>
    <dbReference type="NCBI Taxonomy" id="3019066"/>
    <lineage>
        <taxon>Bacteria</taxon>
        <taxon>Pseudomonadati</taxon>
        <taxon>Campylobacterota</taxon>
        <taxon>Epsilonproteobacteria</taxon>
        <taxon>Campylobacterales</taxon>
        <taxon>Sulfurovaceae</taxon>
        <taxon>Sulfurovum</taxon>
    </lineage>
</organism>
<comment type="subcellular location">
    <subcellularLocation>
        <location evidence="7">Cytoplasm</location>
    </subcellularLocation>
</comment>
<dbReference type="EC" id="3.1.-.-" evidence="7"/>
<protein>
    <recommendedName>
        <fullName evidence="7">Endoribonuclease YbeY</fullName>
        <ecNumber evidence="7">3.1.-.-</ecNumber>
    </recommendedName>
</protein>
<gene>
    <name evidence="7 8" type="primary">ybeY</name>
    <name evidence="8" type="ORF">PF327_09010</name>
</gene>
<dbReference type="Gene3D" id="3.40.390.30">
    <property type="entry name" value="Metalloproteases ('zincins'), catalytic domain"/>
    <property type="match status" value="1"/>
</dbReference>
<proteinExistence type="inferred from homology"/>
<keyword evidence="6 7" id="KW-0862">Zinc</keyword>
<evidence type="ECO:0000256" key="3">
    <source>
        <dbReference type="ARBA" id="ARBA00022723"/>
    </source>
</evidence>
<dbReference type="NCBIfam" id="TIGR00043">
    <property type="entry name" value="rRNA maturation RNase YbeY"/>
    <property type="match status" value="1"/>
</dbReference>
<dbReference type="EMBL" id="JAQIBC010000007">
    <property type="protein sequence ID" value="MDM5264332.1"/>
    <property type="molecule type" value="Genomic_DNA"/>
</dbReference>
<keyword evidence="7" id="KW-0690">Ribosome biogenesis</keyword>
<accession>A0ABT7QTD2</accession>
<evidence type="ECO:0000256" key="5">
    <source>
        <dbReference type="ARBA" id="ARBA00022801"/>
    </source>
</evidence>
<evidence type="ECO:0000256" key="6">
    <source>
        <dbReference type="ARBA" id="ARBA00022833"/>
    </source>
</evidence>
<comment type="similarity">
    <text evidence="1 7">Belongs to the endoribonuclease YbeY family.</text>
</comment>
<dbReference type="InterPro" id="IPR020549">
    <property type="entry name" value="YbeY_CS"/>
</dbReference>
<evidence type="ECO:0000313" key="9">
    <source>
        <dbReference type="Proteomes" id="UP001169066"/>
    </source>
</evidence>
<feature type="binding site" evidence="7">
    <location>
        <position position="115"/>
    </location>
    <ligand>
        <name>Zn(2+)</name>
        <dbReference type="ChEBI" id="CHEBI:29105"/>
        <note>catalytic</note>
    </ligand>
</feature>
<reference evidence="8" key="1">
    <citation type="submission" date="2023-01" db="EMBL/GenBank/DDBJ databases">
        <title>Sulfurovum sp. XTW-4 genome assembly.</title>
        <authorList>
            <person name="Wang J."/>
        </authorList>
    </citation>
    <scope>NUCLEOTIDE SEQUENCE</scope>
    <source>
        <strain evidence="8">XTW-4</strain>
    </source>
</reference>
<comment type="caution">
    <text evidence="8">The sequence shown here is derived from an EMBL/GenBank/DDBJ whole genome shotgun (WGS) entry which is preliminary data.</text>
</comment>
<keyword evidence="5 7" id="KW-0378">Hydrolase</keyword>
<keyword evidence="9" id="KW-1185">Reference proteome</keyword>
<evidence type="ECO:0000256" key="7">
    <source>
        <dbReference type="HAMAP-Rule" id="MF_00009"/>
    </source>
</evidence>
<keyword evidence="4 7" id="KW-0255">Endonuclease</keyword>